<evidence type="ECO:0000313" key="3">
    <source>
        <dbReference type="Proteomes" id="UP000193920"/>
    </source>
</evidence>
<protein>
    <submittedName>
        <fullName evidence="2">Uncharacterized protein</fullName>
    </submittedName>
</protein>
<reference evidence="2 3" key="1">
    <citation type="submission" date="2016-08" db="EMBL/GenBank/DDBJ databases">
        <title>A Parts List for Fungal Cellulosomes Revealed by Comparative Genomics.</title>
        <authorList>
            <consortium name="DOE Joint Genome Institute"/>
            <person name="Haitjema C.H."/>
            <person name="Gilmore S.P."/>
            <person name="Henske J.K."/>
            <person name="Solomon K.V."/>
            <person name="De Groot R."/>
            <person name="Kuo A."/>
            <person name="Mondo S.J."/>
            <person name="Salamov A.A."/>
            <person name="Labutti K."/>
            <person name="Zhao Z."/>
            <person name="Chiniquy J."/>
            <person name="Barry K."/>
            <person name="Brewer H.M."/>
            <person name="Purvine S.O."/>
            <person name="Wright A.T."/>
            <person name="Boxma B."/>
            <person name="Van Alen T."/>
            <person name="Hackstein J.H."/>
            <person name="Baker S.E."/>
            <person name="Grigoriev I.V."/>
            <person name="O'Malley M.A."/>
        </authorList>
    </citation>
    <scope>NUCLEOTIDE SEQUENCE [LARGE SCALE GENOMIC DNA]</scope>
    <source>
        <strain evidence="2 3">G1</strain>
    </source>
</reference>
<feature type="transmembrane region" description="Helical" evidence="1">
    <location>
        <begin position="193"/>
        <end position="214"/>
    </location>
</feature>
<organism evidence="2 3">
    <name type="scientific">Neocallimastix californiae</name>
    <dbReference type="NCBI Taxonomy" id="1754190"/>
    <lineage>
        <taxon>Eukaryota</taxon>
        <taxon>Fungi</taxon>
        <taxon>Fungi incertae sedis</taxon>
        <taxon>Chytridiomycota</taxon>
        <taxon>Chytridiomycota incertae sedis</taxon>
        <taxon>Neocallimastigomycetes</taxon>
        <taxon>Neocallimastigales</taxon>
        <taxon>Neocallimastigaceae</taxon>
        <taxon>Neocallimastix</taxon>
    </lineage>
</organism>
<gene>
    <name evidence="2" type="ORF">LY90DRAFT_678524</name>
</gene>
<dbReference type="Proteomes" id="UP000193920">
    <property type="component" value="Unassembled WGS sequence"/>
</dbReference>
<feature type="transmembrane region" description="Helical" evidence="1">
    <location>
        <begin position="6"/>
        <end position="24"/>
    </location>
</feature>
<keyword evidence="1" id="KW-0812">Transmembrane</keyword>
<evidence type="ECO:0000313" key="2">
    <source>
        <dbReference type="EMBL" id="ORY04256.1"/>
    </source>
</evidence>
<sequence>MNNLYFYFLVCSTLMIGTIFGKYMTKDEVITIDVEKYSSDTKCPDYSPGFENMNFCRFEFFCRGNECSSVNSTTTETILFTNKDGKAETLIPKYCTESSIKEGNCTTSACSKDADCLTNKCEKGICVENKSLNVEVCMDSYEYSFTGNQKTVMHCGKNNGESCSSNKECASNECNDNEKICVRQYHDNHFNGLDFYVIVIIGIIVLIAIACLVLCCCCCC</sequence>
<keyword evidence="1" id="KW-0472">Membrane</keyword>
<keyword evidence="3" id="KW-1185">Reference proteome</keyword>
<accession>A0A1Y1Z254</accession>
<name>A0A1Y1Z254_9FUNG</name>
<comment type="caution">
    <text evidence="2">The sequence shown here is derived from an EMBL/GenBank/DDBJ whole genome shotgun (WGS) entry which is preliminary data.</text>
</comment>
<dbReference type="AlphaFoldDB" id="A0A1Y1Z254"/>
<evidence type="ECO:0000256" key="1">
    <source>
        <dbReference type="SAM" id="Phobius"/>
    </source>
</evidence>
<dbReference type="EMBL" id="MCOG01000466">
    <property type="protein sequence ID" value="ORY04256.1"/>
    <property type="molecule type" value="Genomic_DNA"/>
</dbReference>
<proteinExistence type="predicted"/>
<keyword evidence="1" id="KW-1133">Transmembrane helix</keyword>